<dbReference type="InterPro" id="IPR007138">
    <property type="entry name" value="ABM_dom"/>
</dbReference>
<evidence type="ECO:0000313" key="3">
    <source>
        <dbReference type="Proteomes" id="UP000391834"/>
    </source>
</evidence>
<name>A0A5M4B3I3_9BACT</name>
<evidence type="ECO:0000259" key="1">
    <source>
        <dbReference type="PROSITE" id="PS51725"/>
    </source>
</evidence>
<dbReference type="RefSeq" id="WP_025864750.1">
    <property type="nucleotide sequence ID" value="NZ_BLAX01000001.1"/>
</dbReference>
<reference evidence="2 3" key="1">
    <citation type="submission" date="2019-10" db="EMBL/GenBank/DDBJ databases">
        <title>Prolixibacter strains distinguished by the presence of nitrate reductase genes were adept at nitrate-dependent anaerobic corrosion of metallic iron and carbon steel.</title>
        <authorList>
            <person name="Iino T."/>
            <person name="Shono N."/>
            <person name="Ito K."/>
            <person name="Nakamura R."/>
            <person name="Sueoka K."/>
            <person name="Harayama S."/>
            <person name="Ohkuma M."/>
        </authorList>
    </citation>
    <scope>NUCLEOTIDE SEQUENCE [LARGE SCALE GENOMIC DNA]</scope>
    <source>
        <strain evidence="2 3">JCM 13498</strain>
    </source>
</reference>
<dbReference type="Proteomes" id="UP000391834">
    <property type="component" value="Unassembled WGS sequence"/>
</dbReference>
<comment type="caution">
    <text evidence="2">The sequence shown here is derived from an EMBL/GenBank/DDBJ whole genome shotgun (WGS) entry which is preliminary data.</text>
</comment>
<organism evidence="2 3">
    <name type="scientific">Prolixibacter bellariivorans</name>
    <dbReference type="NCBI Taxonomy" id="314319"/>
    <lineage>
        <taxon>Bacteria</taxon>
        <taxon>Pseudomonadati</taxon>
        <taxon>Bacteroidota</taxon>
        <taxon>Bacteroidia</taxon>
        <taxon>Marinilabiliales</taxon>
        <taxon>Prolixibacteraceae</taxon>
        <taxon>Prolixibacter</taxon>
    </lineage>
</organism>
<gene>
    <name evidence="2" type="ORF">PbJCM13498_32940</name>
</gene>
<dbReference type="SUPFAM" id="SSF54909">
    <property type="entry name" value="Dimeric alpha+beta barrel"/>
    <property type="match status" value="1"/>
</dbReference>
<dbReference type="PROSITE" id="PS51725">
    <property type="entry name" value="ABM"/>
    <property type="match status" value="1"/>
</dbReference>
<feature type="domain" description="ABM" evidence="1">
    <location>
        <begin position="6"/>
        <end position="95"/>
    </location>
</feature>
<dbReference type="OrthoDB" id="9806189at2"/>
<dbReference type="InterPro" id="IPR011008">
    <property type="entry name" value="Dimeric_a/b-barrel"/>
</dbReference>
<accession>A0A5M4B3I3</accession>
<protein>
    <recommendedName>
        <fullName evidence="1">ABM domain-containing protein</fullName>
    </recommendedName>
</protein>
<dbReference type="Gene3D" id="3.30.70.100">
    <property type="match status" value="1"/>
</dbReference>
<sequence>MKEEMVSILVIFETYSDHIERLRSLLEVLCEIARDEYKCPRFEVFQNTYANEKFFLVETWQNRKTWDKYVNSAEFRSAMEEINKLLEHPIQITILNKLSQA</sequence>
<keyword evidence="3" id="KW-1185">Reference proteome</keyword>
<dbReference type="EMBL" id="BLAX01000001">
    <property type="protein sequence ID" value="GET34431.1"/>
    <property type="molecule type" value="Genomic_DNA"/>
</dbReference>
<dbReference type="Pfam" id="PF03992">
    <property type="entry name" value="ABM"/>
    <property type="match status" value="1"/>
</dbReference>
<proteinExistence type="predicted"/>
<evidence type="ECO:0000313" key="2">
    <source>
        <dbReference type="EMBL" id="GET34431.1"/>
    </source>
</evidence>
<dbReference type="AlphaFoldDB" id="A0A5M4B3I3"/>